<protein>
    <submittedName>
        <fullName evidence="2">Uncharacterized protein</fullName>
    </submittedName>
</protein>
<accession>A0A1B6NY74</accession>
<feature type="transmembrane region" description="Helical" evidence="1">
    <location>
        <begin position="15"/>
        <end position="32"/>
    </location>
</feature>
<name>A0A1B6NY74_9ZZZZ</name>
<keyword evidence="1" id="KW-0812">Transmembrane</keyword>
<keyword evidence="1" id="KW-0472">Membrane</keyword>
<keyword evidence="1" id="KW-1133">Transmembrane helix</keyword>
<organism evidence="2">
    <name type="scientific">marine sediment metagenome</name>
    <dbReference type="NCBI Taxonomy" id="412755"/>
    <lineage>
        <taxon>unclassified sequences</taxon>
        <taxon>metagenomes</taxon>
        <taxon>ecological metagenomes</taxon>
    </lineage>
</organism>
<comment type="caution">
    <text evidence="2">The sequence shown here is derived from an EMBL/GenBank/DDBJ whole genome shotgun (WGS) entry which is preliminary data.</text>
</comment>
<gene>
    <name evidence="2" type="ORF">MGSAQ_000138</name>
</gene>
<evidence type="ECO:0000256" key="1">
    <source>
        <dbReference type="SAM" id="Phobius"/>
    </source>
</evidence>
<evidence type="ECO:0000313" key="2">
    <source>
        <dbReference type="EMBL" id="KTF08363.1"/>
    </source>
</evidence>
<dbReference type="AlphaFoldDB" id="A0A1B6NY74"/>
<proteinExistence type="predicted"/>
<sequence>MINITAHNNSHHKKYIVGLFYWVVHCVLSNALRLTF</sequence>
<reference evidence="2" key="1">
    <citation type="submission" date="2013-11" db="EMBL/GenBank/DDBJ databases">
        <title>Microbial diversity, functional groups and degradation webs in Northern and Southern Mediterranean and Red Sea marine crude oil polluted sites.</title>
        <authorList>
            <person name="Daffonchio D."/>
            <person name="Mapelli F."/>
            <person name="Ferrer M."/>
            <person name="Richter M."/>
            <person name="Cherif A."/>
            <person name="Malkawi H.I."/>
            <person name="Yakimov M.M."/>
            <person name="Abdel-Fattah Y.R."/>
            <person name="Blaghen M."/>
            <person name="Golyshin P.N."/>
            <person name="Kalogerakis N."/>
            <person name="Boon N."/>
            <person name="Magagnini M."/>
            <person name="Fava F."/>
        </authorList>
    </citation>
    <scope>NUCLEOTIDE SEQUENCE</scope>
</reference>
<dbReference type="EMBL" id="AYSL01000009">
    <property type="protein sequence ID" value="KTF08363.1"/>
    <property type="molecule type" value="Genomic_DNA"/>
</dbReference>